<dbReference type="Proteomes" id="UP001148614">
    <property type="component" value="Unassembled WGS sequence"/>
</dbReference>
<dbReference type="EMBL" id="JANPWZ010000462">
    <property type="protein sequence ID" value="KAJ3576679.1"/>
    <property type="molecule type" value="Genomic_DNA"/>
</dbReference>
<name>A0A9W8NHJ1_9PEZI</name>
<comment type="caution">
    <text evidence="1">The sequence shown here is derived from an EMBL/GenBank/DDBJ whole genome shotgun (WGS) entry which is preliminary data.</text>
</comment>
<accession>A0A9W8NHJ1</accession>
<keyword evidence="2" id="KW-1185">Reference proteome</keyword>
<gene>
    <name evidence="1" type="ORF">NPX13_g3618</name>
</gene>
<evidence type="ECO:0000313" key="2">
    <source>
        <dbReference type="Proteomes" id="UP001148614"/>
    </source>
</evidence>
<dbReference type="AlphaFoldDB" id="A0A9W8NHJ1"/>
<sequence>MLPYQKPGYCNTNIKMSVSTEVQSLYGICDNIDSDPPPTRTLSTRSLLRLVETEALAFLTPGSPRLLRLVECFQKCQEVAHRYPIAESEWLIDLIRQWFILVDECFFFDTLTREVNTYKRFADGGASINTREGRRHLVAFQVVREYSGLSDPVTGQPKMGYHVLGDYSPLTRELQIFLKLQIPVPNVPIYEIRRTPIVSILHTIVHESVHAYLQTFANPSHPTFKEDVAKNNGHGQVFGQIHQVIAEKILSKKE</sequence>
<protein>
    <submittedName>
        <fullName evidence="1">Uncharacterized protein</fullName>
    </submittedName>
</protein>
<proteinExistence type="predicted"/>
<organism evidence="1 2">
    <name type="scientific">Xylaria arbuscula</name>
    <dbReference type="NCBI Taxonomy" id="114810"/>
    <lineage>
        <taxon>Eukaryota</taxon>
        <taxon>Fungi</taxon>
        <taxon>Dikarya</taxon>
        <taxon>Ascomycota</taxon>
        <taxon>Pezizomycotina</taxon>
        <taxon>Sordariomycetes</taxon>
        <taxon>Xylariomycetidae</taxon>
        <taxon>Xylariales</taxon>
        <taxon>Xylariaceae</taxon>
        <taxon>Xylaria</taxon>
    </lineage>
</organism>
<reference evidence="1" key="1">
    <citation type="submission" date="2022-07" db="EMBL/GenBank/DDBJ databases">
        <title>Genome Sequence of Xylaria arbuscula.</title>
        <authorList>
            <person name="Buettner E."/>
        </authorList>
    </citation>
    <scope>NUCLEOTIDE SEQUENCE</scope>
    <source>
        <strain evidence="1">VT107</strain>
    </source>
</reference>
<evidence type="ECO:0000313" key="1">
    <source>
        <dbReference type="EMBL" id="KAJ3576679.1"/>
    </source>
</evidence>